<reference evidence="1 2" key="1">
    <citation type="journal article" date="2022" name="DNA Res.">
        <title>Chromosomal-level genome assembly of the orchid tree Bauhinia variegata (Leguminosae; Cercidoideae) supports the allotetraploid origin hypothesis of Bauhinia.</title>
        <authorList>
            <person name="Zhong Y."/>
            <person name="Chen Y."/>
            <person name="Zheng D."/>
            <person name="Pang J."/>
            <person name="Liu Y."/>
            <person name="Luo S."/>
            <person name="Meng S."/>
            <person name="Qian L."/>
            <person name="Wei D."/>
            <person name="Dai S."/>
            <person name="Zhou R."/>
        </authorList>
    </citation>
    <scope>NUCLEOTIDE SEQUENCE [LARGE SCALE GENOMIC DNA]</scope>
    <source>
        <strain evidence="1">BV-YZ2020</strain>
    </source>
</reference>
<dbReference type="Proteomes" id="UP000828941">
    <property type="component" value="Chromosome 8"/>
</dbReference>
<dbReference type="EMBL" id="CM039433">
    <property type="protein sequence ID" value="KAI4328073.1"/>
    <property type="molecule type" value="Genomic_DNA"/>
</dbReference>
<keyword evidence="2" id="KW-1185">Reference proteome</keyword>
<sequence>MESQPPIEIDPPQILQSLQSDSVLAKKPFDGASQYPPLVPVSEETFPGSSPRSNFETLDDASLVPTNEMGSSLSLPTEDQDDQSLSLSPSKMDVSFPSSLPTSLDGNPLFSQFTRRILGESLSSASEEIPNDDDPLLPLVPQSSTADGFSTPKPTAANDNYYSAQCDSGRGAQEGPEHSSPYKLNGVSDYSVPNWSSHSTEDLSSSEEWLSSSSSSAGHFKEEWDSGFTHEASLLPSEDTRVRSTNAFSSSSIVPSMLGGGLANLGNTCFINAILQCFTHTVPLILGLCSCSHSVPCDNDTDGFCVLCGLSDHIRQTLAASGKVLSPWSFVNNLNQFSSSFRRYQQEDAHEFMQCVLDKLDKCFVDLKKKNQSCEQDCNLVEKVFGGRLISKLRCCNCGHCSETYEPLIDLSLGIQDVDNLPSALESFTKVETLDAKFICDGCKGEVSMEKQFMLDQVPSVAALHLKRFETYGSSVEKIDKHVDFPMELDLQPYTISSQDYNVELKYNLYAIVVHTGFSLTSGHYFCLVRSAPDMWHRLDDSEVTSVQGDYVQSQEAYILFYAKQSTPWFSSIMEDSRLCLDPSILSTSPKSVLDAADSLCNSHSSETNIVSGSDTKNFPEALSDYSFGGRSDALEVDDIVDAYGPGQFPSRLNQENAGHNGSRHVTTHTQMPCRSNVISNGNSCNEKNGTLSSPDQYIYRQEVVNIREDGGFHPLTPLSSPSPDAYSPDMNYYITRNHLKMEDHDSHKRPFNKSTEDSKRKEAIKYAAKSMPVSRRRKLLDAMMGPLSEGSLNKRRKRMDLSLCKKGSPPRVGKKSNHVSVVQGPVMA</sequence>
<gene>
    <name evidence="1" type="ORF">L6164_020464</name>
</gene>
<organism evidence="1 2">
    <name type="scientific">Bauhinia variegata</name>
    <name type="common">Purple orchid tree</name>
    <name type="synonym">Phanera variegata</name>
    <dbReference type="NCBI Taxonomy" id="167791"/>
    <lineage>
        <taxon>Eukaryota</taxon>
        <taxon>Viridiplantae</taxon>
        <taxon>Streptophyta</taxon>
        <taxon>Embryophyta</taxon>
        <taxon>Tracheophyta</taxon>
        <taxon>Spermatophyta</taxon>
        <taxon>Magnoliopsida</taxon>
        <taxon>eudicotyledons</taxon>
        <taxon>Gunneridae</taxon>
        <taxon>Pentapetalae</taxon>
        <taxon>rosids</taxon>
        <taxon>fabids</taxon>
        <taxon>Fabales</taxon>
        <taxon>Fabaceae</taxon>
        <taxon>Cercidoideae</taxon>
        <taxon>Cercideae</taxon>
        <taxon>Bauhiniinae</taxon>
        <taxon>Bauhinia</taxon>
    </lineage>
</organism>
<accession>A0ACB9MVI7</accession>
<proteinExistence type="predicted"/>
<comment type="caution">
    <text evidence="1">The sequence shown here is derived from an EMBL/GenBank/DDBJ whole genome shotgun (WGS) entry which is preliminary data.</text>
</comment>
<evidence type="ECO:0000313" key="2">
    <source>
        <dbReference type="Proteomes" id="UP000828941"/>
    </source>
</evidence>
<protein>
    <submittedName>
        <fullName evidence="1">Uncharacterized protein</fullName>
    </submittedName>
</protein>
<name>A0ACB9MVI7_BAUVA</name>
<evidence type="ECO:0000313" key="1">
    <source>
        <dbReference type="EMBL" id="KAI4328073.1"/>
    </source>
</evidence>